<reference evidence="2 3" key="1">
    <citation type="submission" date="2016-10" db="EMBL/GenBank/DDBJ databases">
        <authorList>
            <person name="de Groot N.N."/>
        </authorList>
    </citation>
    <scope>NUCLEOTIDE SEQUENCE [LARGE SCALE GENOMIC DNA]</scope>
    <source>
        <strain evidence="2 3">CGMCC 1.5382</strain>
    </source>
</reference>
<dbReference type="NCBIfam" id="TIGR04089">
    <property type="entry name" value="exp_by_SipW_III"/>
    <property type="match status" value="1"/>
</dbReference>
<dbReference type="Proteomes" id="UP000198701">
    <property type="component" value="Unassembled WGS sequence"/>
</dbReference>
<gene>
    <name evidence="2" type="ORF">SAMN05216282_108138</name>
</gene>
<evidence type="ECO:0000256" key="1">
    <source>
        <dbReference type="SAM" id="SignalP"/>
    </source>
</evidence>
<dbReference type="RefSeq" id="WP_092323413.1">
    <property type="nucleotide sequence ID" value="NZ_FNFU01000008.1"/>
</dbReference>
<dbReference type="OrthoDB" id="4466954at2"/>
<feature type="signal peptide" evidence="1">
    <location>
        <begin position="1"/>
        <end position="26"/>
    </location>
</feature>
<organism evidence="2 3">
    <name type="scientific">Cryobacterium psychrotolerans</name>
    <dbReference type="NCBI Taxonomy" id="386301"/>
    <lineage>
        <taxon>Bacteria</taxon>
        <taxon>Bacillati</taxon>
        <taxon>Actinomycetota</taxon>
        <taxon>Actinomycetes</taxon>
        <taxon>Micrococcales</taxon>
        <taxon>Microbacteriaceae</taxon>
        <taxon>Cryobacterium</taxon>
    </lineage>
</organism>
<evidence type="ECO:0000313" key="2">
    <source>
        <dbReference type="EMBL" id="SDK60851.1"/>
    </source>
</evidence>
<keyword evidence="3" id="KW-1185">Reference proteome</keyword>
<accession>A0A1G9DAD7</accession>
<evidence type="ECO:0000313" key="3">
    <source>
        <dbReference type="Proteomes" id="UP000198701"/>
    </source>
</evidence>
<dbReference type="EMBL" id="FNFU01000008">
    <property type="protein sequence ID" value="SDK60851.1"/>
    <property type="molecule type" value="Genomic_DNA"/>
</dbReference>
<sequence length="183" mass="17912">MNKLLKGSIAGAAGVALLLGGAGTFALWNDDATVDGGTIVAGNLDLATDLTSGEWSDANGTIDLSTFVAVPGDVLTYTTDVDVTATGDNLVATLGLGTASITASSSAAADVALAGYLTNTAVLSATGTGISGLGPTYTIEEGTGVATVTVEITFPKHPTAGAENSTKNGSVSLADLSVTLTQD</sequence>
<proteinExistence type="predicted"/>
<protein>
    <submittedName>
        <fullName evidence="2">Alternate signal-mediated exported protein, RER_14450 family</fullName>
    </submittedName>
</protein>
<dbReference type="STRING" id="386301.SAMN05216282_108138"/>
<dbReference type="NCBIfam" id="TIGR04088">
    <property type="entry name" value="cognate_SipW"/>
    <property type="match status" value="1"/>
</dbReference>
<dbReference type="InterPro" id="IPR023833">
    <property type="entry name" value="Signal_pept_SipW-depend-type"/>
</dbReference>
<name>A0A1G9DAD7_9MICO</name>
<dbReference type="AlphaFoldDB" id="A0A1G9DAD7"/>
<keyword evidence="1" id="KW-0732">Signal</keyword>
<feature type="chain" id="PRO_5041052475" evidence="1">
    <location>
        <begin position="27"/>
        <end position="183"/>
    </location>
</feature>
<dbReference type="InterPro" id="IPR024006">
    <property type="entry name" value="Alt_signal_exp_actinobact"/>
</dbReference>